<organism evidence="1 2">
    <name type="scientific">Ancylobacter oerskovii</name>
    <dbReference type="NCBI Taxonomy" id="459519"/>
    <lineage>
        <taxon>Bacteria</taxon>
        <taxon>Pseudomonadati</taxon>
        <taxon>Pseudomonadota</taxon>
        <taxon>Alphaproteobacteria</taxon>
        <taxon>Hyphomicrobiales</taxon>
        <taxon>Xanthobacteraceae</taxon>
        <taxon>Ancylobacter</taxon>
    </lineage>
</organism>
<dbReference type="EMBL" id="JBHUHD010000001">
    <property type="protein sequence ID" value="MFD2142870.1"/>
    <property type="molecule type" value="Genomic_DNA"/>
</dbReference>
<name>A0ABW4Z334_9HYPH</name>
<evidence type="ECO:0000313" key="2">
    <source>
        <dbReference type="Proteomes" id="UP001597299"/>
    </source>
</evidence>
<keyword evidence="2" id="KW-1185">Reference proteome</keyword>
<protein>
    <submittedName>
        <fullName evidence="1">Uncharacterized protein</fullName>
    </submittedName>
</protein>
<comment type="caution">
    <text evidence="1">The sequence shown here is derived from an EMBL/GenBank/DDBJ whole genome shotgun (WGS) entry which is preliminary data.</text>
</comment>
<proteinExistence type="predicted"/>
<gene>
    <name evidence="1" type="ORF">ACFSNC_20885</name>
</gene>
<sequence>MTEQEHPKPITEADVDEAIATCDGDARAAIKALLVAGELLGMALEEARKEASWGYVRGRPSLHRQAQ</sequence>
<reference evidence="2" key="1">
    <citation type="journal article" date="2019" name="Int. J. Syst. Evol. Microbiol.">
        <title>The Global Catalogue of Microorganisms (GCM) 10K type strain sequencing project: providing services to taxonomists for standard genome sequencing and annotation.</title>
        <authorList>
            <consortium name="The Broad Institute Genomics Platform"/>
            <consortium name="The Broad Institute Genome Sequencing Center for Infectious Disease"/>
            <person name="Wu L."/>
            <person name="Ma J."/>
        </authorList>
    </citation>
    <scope>NUCLEOTIDE SEQUENCE [LARGE SCALE GENOMIC DNA]</scope>
    <source>
        <strain evidence="2">CCM 7435</strain>
    </source>
</reference>
<evidence type="ECO:0000313" key="1">
    <source>
        <dbReference type="EMBL" id="MFD2142870.1"/>
    </source>
</evidence>
<dbReference type="Proteomes" id="UP001597299">
    <property type="component" value="Unassembled WGS sequence"/>
</dbReference>
<accession>A0ABW4Z334</accession>
<dbReference type="RefSeq" id="WP_213356177.1">
    <property type="nucleotide sequence ID" value="NZ_JAHBGB010000044.1"/>
</dbReference>